<comment type="caution">
    <text evidence="2">The sequence shown here is derived from an EMBL/GenBank/DDBJ whole genome shotgun (WGS) entry which is preliminary data.</text>
</comment>
<feature type="compositionally biased region" description="Low complexity" evidence="1">
    <location>
        <begin position="104"/>
        <end position="117"/>
    </location>
</feature>
<evidence type="ECO:0000313" key="2">
    <source>
        <dbReference type="EMBL" id="ORX81923.1"/>
    </source>
</evidence>
<reference evidence="2 3" key="1">
    <citation type="submission" date="2016-08" db="EMBL/GenBank/DDBJ databases">
        <title>A Parts List for Fungal Cellulosomes Revealed by Comparative Genomics.</title>
        <authorList>
            <consortium name="DOE Joint Genome Institute"/>
            <person name="Haitjema C.H."/>
            <person name="Gilmore S.P."/>
            <person name="Henske J.K."/>
            <person name="Solomon K.V."/>
            <person name="De Groot R."/>
            <person name="Kuo A."/>
            <person name="Mondo S.J."/>
            <person name="Salamov A.A."/>
            <person name="Labutti K."/>
            <person name="Zhao Z."/>
            <person name="Chiniquy J."/>
            <person name="Barry K."/>
            <person name="Brewer H.M."/>
            <person name="Purvine S.O."/>
            <person name="Wright A.T."/>
            <person name="Boxma B."/>
            <person name="Van Alen T."/>
            <person name="Hackstein J.H."/>
            <person name="Baker S.E."/>
            <person name="Grigoriev I.V."/>
            <person name="O'Malley M.A."/>
        </authorList>
    </citation>
    <scope>NUCLEOTIDE SEQUENCE [LARGE SCALE GENOMIC DNA]</scope>
    <source>
        <strain evidence="2 3">S4</strain>
    </source>
</reference>
<feature type="region of interest" description="Disordered" evidence="1">
    <location>
        <begin position="94"/>
        <end position="117"/>
    </location>
</feature>
<proteinExistence type="predicted"/>
<accession>A0A1Y1X823</accession>
<dbReference type="AlphaFoldDB" id="A0A1Y1X823"/>
<dbReference type="InterPro" id="IPR029152">
    <property type="entry name" value="LKAAEAR1"/>
</dbReference>
<feature type="region of interest" description="Disordered" evidence="1">
    <location>
        <begin position="1"/>
        <end position="26"/>
    </location>
</feature>
<gene>
    <name evidence="2" type="ORF">BCR32DRAFT_267969</name>
</gene>
<sequence length="333" mass="39496">MKKNNSKKKNTNEDESTQLSARSIENLKRKEKTDLLKFLNEQLNRPLVFYSSYYKKHGYNILQRNYKKLKDKKEEDSSDEEEINLSEINLKNIQSEKNPEITPSGNGKDSNINNDSSNNHVIYSKRCDEETCYFDLKKKAHAIPMKWFESNKVYNNYQQIPRTTKKIDLNAENDRNANFSLFNRQLLSKSKWEKMDRNMQAKYYIYENPLPDIQNFVSSTAKRNQIYERNIRDQINLIYGKEPTASELTQIIEKQRRESLEASQKANQRIKEQFLWQLDTRNNDLQHLLEGQQTALDAIRLKEYLLLKPIPTRGQLNITNKDRRRISSLLSSR</sequence>
<keyword evidence="3" id="KW-1185">Reference proteome</keyword>
<evidence type="ECO:0000313" key="3">
    <source>
        <dbReference type="Proteomes" id="UP000193944"/>
    </source>
</evidence>
<dbReference type="Pfam" id="PF15478">
    <property type="entry name" value="LKAAEAR"/>
    <property type="match status" value="1"/>
</dbReference>
<protein>
    <submittedName>
        <fullName evidence="2">Uncharacterized protein</fullName>
    </submittedName>
</protein>
<organism evidence="2 3">
    <name type="scientific">Anaeromyces robustus</name>
    <dbReference type="NCBI Taxonomy" id="1754192"/>
    <lineage>
        <taxon>Eukaryota</taxon>
        <taxon>Fungi</taxon>
        <taxon>Fungi incertae sedis</taxon>
        <taxon>Chytridiomycota</taxon>
        <taxon>Chytridiomycota incertae sedis</taxon>
        <taxon>Neocallimastigomycetes</taxon>
        <taxon>Neocallimastigales</taxon>
        <taxon>Neocallimastigaceae</taxon>
        <taxon>Anaeromyces</taxon>
    </lineage>
</organism>
<dbReference type="Proteomes" id="UP000193944">
    <property type="component" value="Unassembled WGS sequence"/>
</dbReference>
<reference evidence="2 3" key="2">
    <citation type="submission" date="2016-08" db="EMBL/GenBank/DDBJ databases">
        <title>Pervasive Adenine N6-methylation of Active Genes in Fungi.</title>
        <authorList>
            <consortium name="DOE Joint Genome Institute"/>
            <person name="Mondo S.J."/>
            <person name="Dannebaum R.O."/>
            <person name="Kuo R.C."/>
            <person name="Labutti K."/>
            <person name="Haridas S."/>
            <person name="Kuo A."/>
            <person name="Salamov A."/>
            <person name="Ahrendt S.R."/>
            <person name="Lipzen A."/>
            <person name="Sullivan W."/>
            <person name="Andreopoulos W.B."/>
            <person name="Clum A."/>
            <person name="Lindquist E."/>
            <person name="Daum C."/>
            <person name="Ramamoorthy G.K."/>
            <person name="Gryganskyi A."/>
            <person name="Culley D."/>
            <person name="Magnuson J.K."/>
            <person name="James T.Y."/>
            <person name="O'Malley M.A."/>
            <person name="Stajich J.E."/>
            <person name="Spatafora J.W."/>
            <person name="Visel A."/>
            <person name="Grigoriev I.V."/>
        </authorList>
    </citation>
    <scope>NUCLEOTIDE SEQUENCE [LARGE SCALE GENOMIC DNA]</scope>
    <source>
        <strain evidence="2 3">S4</strain>
    </source>
</reference>
<dbReference type="OrthoDB" id="2120844at2759"/>
<evidence type="ECO:0000256" key="1">
    <source>
        <dbReference type="SAM" id="MobiDB-lite"/>
    </source>
</evidence>
<dbReference type="EMBL" id="MCFG01000107">
    <property type="protein sequence ID" value="ORX81923.1"/>
    <property type="molecule type" value="Genomic_DNA"/>
</dbReference>
<name>A0A1Y1X823_9FUNG</name>